<evidence type="ECO:0000256" key="1">
    <source>
        <dbReference type="ARBA" id="ARBA00004434"/>
    </source>
</evidence>
<dbReference type="PROSITE" id="PS50222">
    <property type="entry name" value="EF_HAND_2"/>
    <property type="match status" value="2"/>
</dbReference>
<keyword evidence="9 12" id="KW-0496">Mitochondrion</keyword>
<keyword evidence="13" id="KW-0175">Coiled coil</keyword>
<keyword evidence="18" id="KW-1185">Reference proteome</keyword>
<dbReference type="InterPro" id="IPR002048">
    <property type="entry name" value="EF_hand_dom"/>
</dbReference>
<dbReference type="Proteomes" id="UP000012073">
    <property type="component" value="Unassembled WGS sequence"/>
</dbReference>
<feature type="domain" description="EF-hand" evidence="15">
    <location>
        <begin position="295"/>
        <end position="330"/>
    </location>
</feature>
<accession>R7QFB3</accession>
<protein>
    <recommendedName>
        <fullName evidence="3">Mitochondrial proton/calcium exchanger protein</fullName>
    </recommendedName>
    <alternativeName>
        <fullName evidence="11">Leucine zipper-EF-hand-containing transmembrane protein 1</fullName>
    </alternativeName>
</protein>
<feature type="domain" description="Letm1 RBD" evidence="16">
    <location>
        <begin position="1"/>
        <end position="98"/>
    </location>
</feature>
<dbReference type="GO" id="GO:0005509">
    <property type="term" value="F:calcium ion binding"/>
    <property type="evidence" value="ECO:0007669"/>
    <property type="project" value="InterPro"/>
</dbReference>
<dbReference type="EMBL" id="HG001780">
    <property type="protein sequence ID" value="CDF36448.1"/>
    <property type="molecule type" value="Genomic_DNA"/>
</dbReference>
<evidence type="ECO:0000256" key="10">
    <source>
        <dbReference type="ARBA" id="ARBA00023136"/>
    </source>
</evidence>
<dbReference type="GeneID" id="17323976"/>
<keyword evidence="7" id="KW-0106">Calcium</keyword>
<keyword evidence="4" id="KW-0813">Transport</keyword>
<name>R7QFB3_CHOCR</name>
<proteinExistence type="inferred from homology"/>
<feature type="compositionally biased region" description="Basic and acidic residues" evidence="14">
    <location>
        <begin position="166"/>
        <end position="175"/>
    </location>
</feature>
<feature type="region of interest" description="Disordered" evidence="14">
    <location>
        <begin position="123"/>
        <end position="175"/>
    </location>
</feature>
<reference evidence="18" key="1">
    <citation type="journal article" date="2013" name="Proc. Natl. Acad. Sci. U.S.A.">
        <title>Genome structure and metabolic features in the red seaweed Chondrus crispus shed light on evolution of the Archaeplastida.</title>
        <authorList>
            <person name="Collen J."/>
            <person name="Porcel B."/>
            <person name="Carre W."/>
            <person name="Ball S.G."/>
            <person name="Chaparro C."/>
            <person name="Tonon T."/>
            <person name="Barbeyron T."/>
            <person name="Michel G."/>
            <person name="Noel B."/>
            <person name="Valentin K."/>
            <person name="Elias M."/>
            <person name="Artiguenave F."/>
            <person name="Arun A."/>
            <person name="Aury J.M."/>
            <person name="Barbosa-Neto J.F."/>
            <person name="Bothwell J.H."/>
            <person name="Bouget F.Y."/>
            <person name="Brillet L."/>
            <person name="Cabello-Hurtado F."/>
            <person name="Capella-Gutierrez S."/>
            <person name="Charrier B."/>
            <person name="Cladiere L."/>
            <person name="Cock J.M."/>
            <person name="Coelho S.M."/>
            <person name="Colleoni C."/>
            <person name="Czjzek M."/>
            <person name="Da Silva C."/>
            <person name="Delage L."/>
            <person name="Denoeud F."/>
            <person name="Deschamps P."/>
            <person name="Dittami S.M."/>
            <person name="Gabaldon T."/>
            <person name="Gachon C.M."/>
            <person name="Groisillier A."/>
            <person name="Herve C."/>
            <person name="Jabbari K."/>
            <person name="Katinka M."/>
            <person name="Kloareg B."/>
            <person name="Kowalczyk N."/>
            <person name="Labadie K."/>
            <person name="Leblanc C."/>
            <person name="Lopez P.J."/>
            <person name="McLachlan D.H."/>
            <person name="Meslet-Cladiere L."/>
            <person name="Moustafa A."/>
            <person name="Nehr Z."/>
            <person name="Nyvall Collen P."/>
            <person name="Panaud O."/>
            <person name="Partensky F."/>
            <person name="Poulain J."/>
            <person name="Rensing S.A."/>
            <person name="Rousvoal S."/>
            <person name="Samson G."/>
            <person name="Symeonidi A."/>
            <person name="Weissenbach J."/>
            <person name="Zambounis A."/>
            <person name="Wincker P."/>
            <person name="Boyen C."/>
        </authorList>
    </citation>
    <scope>NUCLEOTIDE SEQUENCE [LARGE SCALE GENOMIC DNA]</scope>
    <source>
        <strain evidence="18">cv. Stackhouse</strain>
    </source>
</reference>
<dbReference type="Gene3D" id="1.10.238.10">
    <property type="entry name" value="EF-hand"/>
    <property type="match status" value="1"/>
</dbReference>
<evidence type="ECO:0000259" key="15">
    <source>
        <dbReference type="PROSITE" id="PS50222"/>
    </source>
</evidence>
<dbReference type="InterPro" id="IPR044202">
    <property type="entry name" value="LETM1/MDM38-like"/>
</dbReference>
<evidence type="ECO:0000256" key="13">
    <source>
        <dbReference type="SAM" id="Coils"/>
    </source>
</evidence>
<dbReference type="AlphaFoldDB" id="R7QFB3"/>
<feature type="region of interest" description="Disordered" evidence="14">
    <location>
        <begin position="372"/>
        <end position="397"/>
    </location>
</feature>
<evidence type="ECO:0000313" key="17">
    <source>
        <dbReference type="EMBL" id="CDF36448.1"/>
    </source>
</evidence>
<keyword evidence="6" id="KW-0999">Mitochondrion inner membrane</keyword>
<dbReference type="GO" id="GO:0030003">
    <property type="term" value="P:intracellular monoatomic cation homeostasis"/>
    <property type="evidence" value="ECO:0007669"/>
    <property type="project" value="TreeGrafter"/>
</dbReference>
<evidence type="ECO:0000313" key="18">
    <source>
        <dbReference type="Proteomes" id="UP000012073"/>
    </source>
</evidence>
<dbReference type="PhylomeDB" id="R7QFB3"/>
<evidence type="ECO:0000256" key="9">
    <source>
        <dbReference type="ARBA" id="ARBA00023128"/>
    </source>
</evidence>
<keyword evidence="10" id="KW-0472">Membrane</keyword>
<comment type="subcellular location">
    <subcellularLocation>
        <location evidence="1">Mitochondrion inner membrane</location>
        <topology evidence="1">Single-pass membrane protein</topology>
    </subcellularLocation>
</comment>
<dbReference type="InterPro" id="IPR033122">
    <property type="entry name" value="LETM1-like_RBD"/>
</dbReference>
<organism evidence="17 18">
    <name type="scientific">Chondrus crispus</name>
    <name type="common">Carrageen Irish moss</name>
    <name type="synonym">Polymorpha crispa</name>
    <dbReference type="NCBI Taxonomy" id="2769"/>
    <lineage>
        <taxon>Eukaryota</taxon>
        <taxon>Rhodophyta</taxon>
        <taxon>Florideophyceae</taxon>
        <taxon>Rhodymeniophycidae</taxon>
        <taxon>Gigartinales</taxon>
        <taxon>Gigartinaceae</taxon>
        <taxon>Chondrus</taxon>
    </lineage>
</organism>
<dbReference type="PANTHER" id="PTHR14009:SF1">
    <property type="entry name" value="MITOCHONDRIAL PROTON_CALCIUM EXCHANGER PROTEIN"/>
    <property type="match status" value="1"/>
</dbReference>
<dbReference type="GO" id="GO:0015297">
    <property type="term" value="F:antiporter activity"/>
    <property type="evidence" value="ECO:0007669"/>
    <property type="project" value="UniProtKB-KW"/>
</dbReference>
<dbReference type="PROSITE" id="PS51758">
    <property type="entry name" value="LETM1_RBD"/>
    <property type="match status" value="1"/>
</dbReference>
<dbReference type="InterPro" id="IPR011992">
    <property type="entry name" value="EF-hand-dom_pair"/>
</dbReference>
<keyword evidence="8" id="KW-1133">Transmembrane helix</keyword>
<evidence type="ECO:0000256" key="4">
    <source>
        <dbReference type="ARBA" id="ARBA00022449"/>
    </source>
</evidence>
<evidence type="ECO:0000256" key="14">
    <source>
        <dbReference type="SAM" id="MobiDB-lite"/>
    </source>
</evidence>
<evidence type="ECO:0000256" key="2">
    <source>
        <dbReference type="ARBA" id="ARBA00009584"/>
    </source>
</evidence>
<dbReference type="PROSITE" id="PS00018">
    <property type="entry name" value="EF_HAND_1"/>
    <property type="match status" value="1"/>
</dbReference>
<feature type="compositionally biased region" description="Acidic residues" evidence="14">
    <location>
        <begin position="215"/>
        <end position="224"/>
    </location>
</feature>
<gene>
    <name evidence="17" type="ORF">CHC_T00004383001</name>
</gene>
<keyword evidence="5" id="KW-0812">Transmembrane</keyword>
<dbReference type="GO" id="GO:0043022">
    <property type="term" value="F:ribosome binding"/>
    <property type="evidence" value="ECO:0007669"/>
    <property type="project" value="InterPro"/>
</dbReference>
<comment type="similarity">
    <text evidence="2">Belongs to the LETM1 family.</text>
</comment>
<evidence type="ECO:0000256" key="5">
    <source>
        <dbReference type="ARBA" id="ARBA00022692"/>
    </source>
</evidence>
<dbReference type="InterPro" id="IPR018247">
    <property type="entry name" value="EF_Hand_1_Ca_BS"/>
</dbReference>
<evidence type="ECO:0000259" key="16">
    <source>
        <dbReference type="PROSITE" id="PS51758"/>
    </source>
</evidence>
<evidence type="ECO:0000256" key="3">
    <source>
        <dbReference type="ARBA" id="ARBA00020557"/>
    </source>
</evidence>
<feature type="coiled-coil region" evidence="13">
    <location>
        <begin position="247"/>
        <end position="299"/>
    </location>
</feature>
<dbReference type="KEGG" id="ccp:CHC_T00004383001"/>
<evidence type="ECO:0000256" key="11">
    <source>
        <dbReference type="ARBA" id="ARBA00031360"/>
    </source>
</evidence>
<dbReference type="SUPFAM" id="SSF47473">
    <property type="entry name" value="EF-hand"/>
    <property type="match status" value="1"/>
</dbReference>
<dbReference type="GO" id="GO:0005743">
    <property type="term" value="C:mitochondrial inner membrane"/>
    <property type="evidence" value="ECO:0007669"/>
    <property type="project" value="UniProtKB-SubCell"/>
</dbReference>
<evidence type="ECO:0000256" key="6">
    <source>
        <dbReference type="ARBA" id="ARBA00022792"/>
    </source>
</evidence>
<feature type="domain" description="EF-hand" evidence="15">
    <location>
        <begin position="331"/>
        <end position="366"/>
    </location>
</feature>
<dbReference type="OrthoDB" id="275278at2759"/>
<dbReference type="RefSeq" id="XP_005716267.1">
    <property type="nucleotide sequence ID" value="XM_005716210.1"/>
</dbReference>
<sequence length="397" mass="44217">MQIMWEGGPASLTDDEIAKACRDRGIREGESSVRMRHQLTEWLDLSQKKEIPGSLLILSRAFLYTGSYPTESAGAEGLVETLGSLPDDIIMDVKQAADVSEGSNAERLEETLRQAKLIEIESDREARKEKDDEEKRKKKEDEEEAERLETESLANGSPEGVADESISDKTVAEKVKRHEERVAEAIFGAKEQVVPGRSEVTKIGEAEIESVAAPEAEEKDEEQEAREQDVIRKLLLSLGELSSDSAVEQEREELRNLKLELAEAEQFVKETEGTEGSDLKRFRRMVTKLEREVERVDAKVGLRMKLLDKDNDGLMSLEECTNAMAVIAGDRDDEVVAETLKRLDGDEDGNISRGDLTRVLNEMQFEYGVVNEDKDKTARASEGALEGESGAKLKASE</sequence>
<evidence type="ECO:0000256" key="12">
    <source>
        <dbReference type="PROSITE-ProRule" id="PRU01094"/>
    </source>
</evidence>
<dbReference type="PANTHER" id="PTHR14009">
    <property type="entry name" value="LEUCINE ZIPPER-EF-HAND CONTAINING TRANSMEMBRANE PROTEIN"/>
    <property type="match status" value="1"/>
</dbReference>
<feature type="region of interest" description="Disordered" evidence="14">
    <location>
        <begin position="205"/>
        <end position="226"/>
    </location>
</feature>
<keyword evidence="4" id="KW-0050">Antiport</keyword>
<dbReference type="Pfam" id="PF07766">
    <property type="entry name" value="LETM1_RBD"/>
    <property type="match status" value="1"/>
</dbReference>
<evidence type="ECO:0000256" key="7">
    <source>
        <dbReference type="ARBA" id="ARBA00022837"/>
    </source>
</evidence>
<dbReference type="Gramene" id="CDF36448">
    <property type="protein sequence ID" value="CDF36448"/>
    <property type="gene ID" value="CHC_T00004383001"/>
</dbReference>
<evidence type="ECO:0000256" key="8">
    <source>
        <dbReference type="ARBA" id="ARBA00022989"/>
    </source>
</evidence>
<feature type="compositionally biased region" description="Basic and acidic residues" evidence="14">
    <location>
        <begin position="123"/>
        <end position="135"/>
    </location>
</feature>